<reference evidence="3" key="1">
    <citation type="submission" date="2019-08" db="EMBL/GenBank/DDBJ databases">
        <authorList>
            <person name="Kucharzyk K."/>
            <person name="Murdoch R.W."/>
            <person name="Higgins S."/>
            <person name="Loffler F."/>
        </authorList>
    </citation>
    <scope>NUCLEOTIDE SEQUENCE</scope>
</reference>
<dbReference type="CDD" id="cd07381">
    <property type="entry name" value="MPP_CapA"/>
    <property type="match status" value="1"/>
</dbReference>
<dbReference type="EMBL" id="VSSQ01031561">
    <property type="protein sequence ID" value="MPM82486.1"/>
    <property type="molecule type" value="Genomic_DNA"/>
</dbReference>
<dbReference type="Pfam" id="PF09587">
    <property type="entry name" value="PGA_cap"/>
    <property type="match status" value="2"/>
</dbReference>
<comment type="similarity">
    <text evidence="1">Belongs to the CapA family.</text>
</comment>
<organism evidence="3">
    <name type="scientific">bioreactor metagenome</name>
    <dbReference type="NCBI Taxonomy" id="1076179"/>
    <lineage>
        <taxon>unclassified sequences</taxon>
        <taxon>metagenomes</taxon>
        <taxon>ecological metagenomes</taxon>
    </lineage>
</organism>
<proteinExistence type="inferred from homology"/>
<comment type="caution">
    <text evidence="3">The sequence shown here is derived from an EMBL/GenBank/DDBJ whole genome shotgun (WGS) entry which is preliminary data.</text>
</comment>
<sequence>MSRLEEIGEVQLLASAAQPIAATASAAAIADDPLIVPEDAPGLPVTPAAIEQPAEESADIPAIIETEPPQSGPVRLTMTFTGDSILGSEEKSRKKPESFDSFIAEKGYAWPFSGLYDLLSGDDLSIINLEGVLKDDTRGRQQGKLHWFRGPTSFAGIPPAGSIELAGLANNHMRDYGIAGHNSTREALKAAGIPYFGYGDTYIHEHLGLKIGFGGIRETIWRQKPQLPGEEIAALKEAGCDYIVYTIHAGTEYERTHNALQTKMARSIIDAGADIVIGMHPHVVQGIEEYKDGLIAYSLGNFSFGGNLKLTEFDGLAVQVILRFEDRELKETTLKLIPLLTSGTKPANDFRPIPAQGEDKERILKLVQNDSPELKIREIMTFKR</sequence>
<dbReference type="InterPro" id="IPR019079">
    <property type="entry name" value="Capsule_synth_CapA"/>
</dbReference>
<evidence type="ECO:0000313" key="3">
    <source>
        <dbReference type="EMBL" id="MPM82486.1"/>
    </source>
</evidence>
<dbReference type="SMART" id="SM00854">
    <property type="entry name" value="PGA_cap"/>
    <property type="match status" value="1"/>
</dbReference>
<dbReference type="AlphaFoldDB" id="A0A645CZA4"/>
<dbReference type="InterPro" id="IPR052169">
    <property type="entry name" value="CW_Biosynth-Accessory"/>
</dbReference>
<dbReference type="InterPro" id="IPR029052">
    <property type="entry name" value="Metallo-depent_PP-like"/>
</dbReference>
<gene>
    <name evidence="3" type="ORF">SDC9_129547</name>
</gene>
<dbReference type="Gene3D" id="3.60.21.10">
    <property type="match status" value="1"/>
</dbReference>
<dbReference type="PANTHER" id="PTHR33393:SF13">
    <property type="entry name" value="PGA BIOSYNTHESIS PROTEIN CAPA"/>
    <property type="match status" value="1"/>
</dbReference>
<dbReference type="SUPFAM" id="SSF56300">
    <property type="entry name" value="Metallo-dependent phosphatases"/>
    <property type="match status" value="1"/>
</dbReference>
<dbReference type="PANTHER" id="PTHR33393">
    <property type="entry name" value="POLYGLUTAMINE SYNTHESIS ACCESSORY PROTEIN RV0574C-RELATED"/>
    <property type="match status" value="1"/>
</dbReference>
<protein>
    <recommendedName>
        <fullName evidence="2">Capsule synthesis protein CapA domain-containing protein</fullName>
    </recommendedName>
</protein>
<evidence type="ECO:0000259" key="2">
    <source>
        <dbReference type="SMART" id="SM00854"/>
    </source>
</evidence>
<name>A0A645CZA4_9ZZZZ</name>
<accession>A0A645CZA4</accession>
<feature type="domain" description="Capsule synthesis protein CapA" evidence="2">
    <location>
        <begin position="77"/>
        <end position="306"/>
    </location>
</feature>
<evidence type="ECO:0000256" key="1">
    <source>
        <dbReference type="ARBA" id="ARBA00005662"/>
    </source>
</evidence>